<evidence type="ECO:0000256" key="4">
    <source>
        <dbReference type="PROSITE-ProRule" id="PRU01131"/>
    </source>
</evidence>
<keyword evidence="2" id="KW-0479">Metal-binding</keyword>
<organism evidence="7 8">
    <name type="scientific">Linum tenue</name>
    <dbReference type="NCBI Taxonomy" id="586396"/>
    <lineage>
        <taxon>Eukaryota</taxon>
        <taxon>Viridiplantae</taxon>
        <taxon>Streptophyta</taxon>
        <taxon>Embryophyta</taxon>
        <taxon>Tracheophyta</taxon>
        <taxon>Spermatophyta</taxon>
        <taxon>Magnoliopsida</taxon>
        <taxon>eudicotyledons</taxon>
        <taxon>Gunneridae</taxon>
        <taxon>Pentapetalae</taxon>
        <taxon>rosids</taxon>
        <taxon>fabids</taxon>
        <taxon>Malpighiales</taxon>
        <taxon>Linaceae</taxon>
        <taxon>Linum</taxon>
    </lineage>
</organism>
<keyword evidence="8" id="KW-1185">Reference proteome</keyword>
<evidence type="ECO:0000256" key="5">
    <source>
        <dbReference type="SAM" id="MobiDB-lite"/>
    </source>
</evidence>
<reference evidence="7" key="1">
    <citation type="submission" date="2022-08" db="EMBL/GenBank/DDBJ databases">
        <authorList>
            <person name="Gutierrez-Valencia J."/>
        </authorList>
    </citation>
    <scope>NUCLEOTIDE SEQUENCE</scope>
</reference>
<name>A0AAV0MFG4_9ROSI</name>
<keyword evidence="3" id="KW-0862">Zinc</keyword>
<dbReference type="InterPro" id="IPR007650">
    <property type="entry name" value="Zf-FLZ_dom"/>
</dbReference>
<feature type="zinc finger region" description="FLZ-type" evidence="4">
    <location>
        <begin position="327"/>
        <end position="371"/>
    </location>
</feature>
<feature type="region of interest" description="Disordered" evidence="5">
    <location>
        <begin position="1"/>
        <end position="30"/>
    </location>
</feature>
<evidence type="ECO:0000259" key="6">
    <source>
        <dbReference type="PROSITE" id="PS51795"/>
    </source>
</evidence>
<evidence type="ECO:0000313" key="7">
    <source>
        <dbReference type="EMBL" id="CAI0444525.1"/>
    </source>
</evidence>
<gene>
    <name evidence="7" type="ORF">LITE_LOCUS28136</name>
</gene>
<dbReference type="InterPro" id="IPR044585">
    <property type="entry name" value="FLZ10/11"/>
</dbReference>
<evidence type="ECO:0000256" key="2">
    <source>
        <dbReference type="ARBA" id="ARBA00022723"/>
    </source>
</evidence>
<feature type="compositionally biased region" description="Polar residues" evidence="5">
    <location>
        <begin position="135"/>
        <end position="144"/>
    </location>
</feature>
<evidence type="ECO:0000256" key="3">
    <source>
        <dbReference type="ARBA" id="ARBA00022771"/>
    </source>
</evidence>
<keyword evidence="3" id="KW-0863">Zinc-finger</keyword>
<accession>A0AAV0MFG4</accession>
<protein>
    <recommendedName>
        <fullName evidence="6">FLZ-type domain-containing protein</fullName>
    </recommendedName>
</protein>
<comment type="caution">
    <text evidence="7">The sequence shown here is derived from an EMBL/GenBank/DDBJ whole genome shotgun (WGS) entry which is preliminary data.</text>
</comment>
<proteinExistence type="inferred from homology"/>
<dbReference type="Proteomes" id="UP001154282">
    <property type="component" value="Unassembled WGS sequence"/>
</dbReference>
<evidence type="ECO:0000313" key="8">
    <source>
        <dbReference type="Proteomes" id="UP001154282"/>
    </source>
</evidence>
<comment type="similarity">
    <text evidence="1">Belongs to the FLZ family.</text>
</comment>
<dbReference type="EMBL" id="CAMGYJ010000007">
    <property type="protein sequence ID" value="CAI0444525.1"/>
    <property type="molecule type" value="Genomic_DNA"/>
</dbReference>
<feature type="region of interest" description="Disordered" evidence="5">
    <location>
        <begin position="113"/>
        <end position="148"/>
    </location>
</feature>
<dbReference type="Pfam" id="PF04570">
    <property type="entry name" value="zf-FLZ"/>
    <property type="match status" value="1"/>
</dbReference>
<sequence length="415" mass="45657">MLRKRTRSVHKDQPQMGLLRVPDSGSESYCRSESHKTSSLFSVPRLFVGFTPKGLSDCDSVKSPTSPLDFKLLPTVGANPPFSSPRSPHQKSWDRSRLGLSIVDTLDDDLINTSGKVPRPSESRNILFGPGVRSKASNTNSHTDSPVEAAKSLPRNFAIVPRNSRTKSPLHKGSSDVLFEIGVAIDDPEPPFAGVRSYSLDSCRSSYPNLSSMNGQKLKPSSGVSRLSNLTTAQLNPPPVIIGASSSVKSSSAISTLSASEIELSEDYTCVISHGPNPKKTHIYGDCVLECHLDDLSNFGNNGRKEFGLRSWDAKHINNPASFPSDHFLSFCHYCNRELEEGKDIYIYRGEKAFCSLSCRSHEMMIDGEFEEENDIDDTHGEVLEKTMNKSLEDFLKLEEGNGHELSESSILYAP</sequence>
<dbReference type="PANTHER" id="PTHR46868">
    <property type="entry name" value="FCS-LIKE ZINC FINGER 11"/>
    <property type="match status" value="1"/>
</dbReference>
<evidence type="ECO:0000256" key="1">
    <source>
        <dbReference type="ARBA" id="ARBA00009374"/>
    </source>
</evidence>
<dbReference type="AlphaFoldDB" id="A0AAV0MFG4"/>
<feature type="domain" description="FLZ-type" evidence="6">
    <location>
        <begin position="327"/>
        <end position="371"/>
    </location>
</feature>
<dbReference type="PANTHER" id="PTHR46868:SF3">
    <property type="entry name" value="FCS-LIKE ZINC FINGER 11"/>
    <property type="match status" value="1"/>
</dbReference>
<dbReference type="PROSITE" id="PS51795">
    <property type="entry name" value="ZF_FLZ"/>
    <property type="match status" value="1"/>
</dbReference>
<dbReference type="GO" id="GO:0008270">
    <property type="term" value="F:zinc ion binding"/>
    <property type="evidence" value="ECO:0007669"/>
    <property type="project" value="UniProtKB-KW"/>
</dbReference>